<dbReference type="Proteomes" id="UP001501612">
    <property type="component" value="Unassembled WGS sequence"/>
</dbReference>
<dbReference type="Gene3D" id="1.10.3210.10">
    <property type="entry name" value="Hypothetical protein af1432"/>
    <property type="match status" value="1"/>
</dbReference>
<proteinExistence type="predicted"/>
<gene>
    <name evidence="1" type="ORF">GCM10009737_21750</name>
</gene>
<dbReference type="RefSeq" id="WP_344007054.1">
    <property type="nucleotide sequence ID" value="NZ_BAAAMY010000005.1"/>
</dbReference>
<evidence type="ECO:0008006" key="3">
    <source>
        <dbReference type="Google" id="ProtNLM"/>
    </source>
</evidence>
<comment type="caution">
    <text evidence="1">The sequence shown here is derived from an EMBL/GenBank/DDBJ whole genome shotgun (WGS) entry which is preliminary data.</text>
</comment>
<organism evidence="1 2">
    <name type="scientific">Nocardioides lentus</name>
    <dbReference type="NCBI Taxonomy" id="338077"/>
    <lineage>
        <taxon>Bacteria</taxon>
        <taxon>Bacillati</taxon>
        <taxon>Actinomycetota</taxon>
        <taxon>Actinomycetes</taxon>
        <taxon>Propionibacteriales</taxon>
        <taxon>Nocardioidaceae</taxon>
        <taxon>Nocardioides</taxon>
    </lineage>
</organism>
<evidence type="ECO:0000313" key="1">
    <source>
        <dbReference type="EMBL" id="GAA1919863.1"/>
    </source>
</evidence>
<dbReference type="EMBL" id="BAAAMY010000005">
    <property type="protein sequence ID" value="GAA1919863.1"/>
    <property type="molecule type" value="Genomic_DNA"/>
</dbReference>
<evidence type="ECO:0000313" key="2">
    <source>
        <dbReference type="Proteomes" id="UP001501612"/>
    </source>
</evidence>
<dbReference type="InterPro" id="IPR009218">
    <property type="entry name" value="HD_phosphohydro"/>
</dbReference>
<dbReference type="PANTHER" id="PTHR21174">
    <property type="match status" value="1"/>
</dbReference>
<protein>
    <recommendedName>
        <fullName evidence="3">Metal-dependent HD superfamily phosphohydrolase</fullName>
    </recommendedName>
</protein>
<dbReference type="PIRSF" id="PIRSF035170">
    <property type="entry name" value="HD_phosphohydro"/>
    <property type="match status" value="1"/>
</dbReference>
<sequence>MSAAPGAGAHPHWPLPGAARLRDELLAAWGATDRGYHDRRHLAEVLARLDELADAGEPFDPVTVPLAAWFHDAVYARGADDEARSAAWAKRALTDLGREGPGTGGAAEVARLVLLTAAHAPRPDDTDGAALCDADLAVLASTPRRYAEYAADVRAEWAHVSDADFAAGRAAVLRDLVARPVLFTTSHARRTWERTARANVAAELARLARPGPA</sequence>
<dbReference type="PANTHER" id="PTHR21174:SF0">
    <property type="entry name" value="HD PHOSPHOHYDROLASE FAMILY PROTEIN-RELATED"/>
    <property type="match status" value="1"/>
</dbReference>
<keyword evidence="2" id="KW-1185">Reference proteome</keyword>
<dbReference type="SUPFAM" id="SSF109604">
    <property type="entry name" value="HD-domain/PDEase-like"/>
    <property type="match status" value="1"/>
</dbReference>
<name>A0ABP5AQL2_9ACTN</name>
<reference evidence="2" key="1">
    <citation type="journal article" date="2019" name="Int. J. Syst. Evol. Microbiol.">
        <title>The Global Catalogue of Microorganisms (GCM) 10K type strain sequencing project: providing services to taxonomists for standard genome sequencing and annotation.</title>
        <authorList>
            <consortium name="The Broad Institute Genomics Platform"/>
            <consortium name="The Broad Institute Genome Sequencing Center for Infectious Disease"/>
            <person name="Wu L."/>
            <person name="Ma J."/>
        </authorList>
    </citation>
    <scope>NUCLEOTIDE SEQUENCE [LARGE SCALE GENOMIC DNA]</scope>
    <source>
        <strain evidence="2">JCM 14046</strain>
    </source>
</reference>
<accession>A0ABP5AQL2</accession>